<evidence type="ECO:0000313" key="1">
    <source>
        <dbReference type="EMBL" id="KAG5925797.1"/>
    </source>
</evidence>
<keyword evidence="2" id="KW-1185">Reference proteome</keyword>
<dbReference type="Proteomes" id="UP000811619">
    <property type="component" value="Unassembled WGS sequence"/>
</dbReference>
<comment type="caution">
    <text evidence="1">The sequence shown here is derived from an EMBL/GenBank/DDBJ whole genome shotgun (WGS) entry which is preliminary data.</text>
</comment>
<proteinExistence type="predicted"/>
<dbReference type="AlphaFoldDB" id="A0A8K0NIK9"/>
<organism evidence="1 2">
    <name type="scientific">Claviceps africana</name>
    <dbReference type="NCBI Taxonomy" id="83212"/>
    <lineage>
        <taxon>Eukaryota</taxon>
        <taxon>Fungi</taxon>
        <taxon>Dikarya</taxon>
        <taxon>Ascomycota</taxon>
        <taxon>Pezizomycotina</taxon>
        <taxon>Sordariomycetes</taxon>
        <taxon>Hypocreomycetidae</taxon>
        <taxon>Hypocreales</taxon>
        <taxon>Clavicipitaceae</taxon>
        <taxon>Claviceps</taxon>
    </lineage>
</organism>
<name>A0A8K0NIK9_9HYPO</name>
<sequence length="151" mass="17211">MSSRVLIPDAPPWRHNRTIPRAATECFIDASLYPIAPLVRLARPVRPVRLVRFGCFGCFVRFRNEDHQASCHQGLRSLLLVKSQRFHGCMLAPSARPSGDRNALRAVTCLSKATRWIPEARRSFCDRRRHEFAKLGRLPADQIQKLAALQL</sequence>
<dbReference type="EMBL" id="SRPY01000335">
    <property type="protein sequence ID" value="KAG5925797.1"/>
    <property type="molecule type" value="Genomic_DNA"/>
</dbReference>
<accession>A0A8K0NIK9</accession>
<evidence type="ECO:0000313" key="2">
    <source>
        <dbReference type="Proteomes" id="UP000811619"/>
    </source>
</evidence>
<gene>
    <name evidence="1" type="ORF">E4U42_003929</name>
</gene>
<protein>
    <submittedName>
        <fullName evidence="1">Uncharacterized protein</fullName>
    </submittedName>
</protein>
<reference evidence="1" key="1">
    <citation type="journal article" date="2020" name="bioRxiv">
        <title>Whole genome comparisons of ergot fungi reveals the divergence and evolution of species within the genus Claviceps are the result of varying mechanisms driving genome evolution and host range expansion.</title>
        <authorList>
            <person name="Wyka S.A."/>
            <person name="Mondo S.J."/>
            <person name="Liu M."/>
            <person name="Dettman J."/>
            <person name="Nalam V."/>
            <person name="Broders K.D."/>
        </authorList>
    </citation>
    <scope>NUCLEOTIDE SEQUENCE</scope>
    <source>
        <strain evidence="1">CCC 489</strain>
    </source>
</reference>